<dbReference type="Pfam" id="PF08486">
    <property type="entry name" value="SpoIID"/>
    <property type="match status" value="1"/>
</dbReference>
<feature type="chain" id="PRO_5041696578" evidence="1">
    <location>
        <begin position="21"/>
        <end position="767"/>
    </location>
</feature>
<dbReference type="Pfam" id="PF04122">
    <property type="entry name" value="CW_binding_2"/>
    <property type="match status" value="3"/>
</dbReference>
<feature type="signal peptide" evidence="1">
    <location>
        <begin position="1"/>
        <end position="20"/>
    </location>
</feature>
<dbReference type="EMBL" id="VTEU01000002">
    <property type="protein sequence ID" value="TYS59977.1"/>
    <property type="molecule type" value="Genomic_DNA"/>
</dbReference>
<dbReference type="AlphaFoldDB" id="A0AA94WPR7"/>
<dbReference type="InterPro" id="IPR007253">
    <property type="entry name" value="Cell_wall-bd_2"/>
</dbReference>
<dbReference type="Proteomes" id="UP000323393">
    <property type="component" value="Unassembled WGS sequence"/>
</dbReference>
<feature type="domain" description="Sporulation stage II protein D amidase enhancer LytB N-terminal" evidence="2">
    <location>
        <begin position="128"/>
        <end position="214"/>
    </location>
</feature>
<dbReference type="PANTHER" id="PTHR30032">
    <property type="entry name" value="N-ACETYLMURAMOYL-L-ALANINE AMIDASE-RELATED"/>
    <property type="match status" value="1"/>
</dbReference>
<dbReference type="InterPro" id="IPR051922">
    <property type="entry name" value="Bact_Sporulation_Assoc"/>
</dbReference>
<reference evidence="3 4" key="1">
    <citation type="submission" date="2019-08" db="EMBL/GenBank/DDBJ databases">
        <title>Bacillus genomes from the desert of Cuatro Cienegas, Coahuila.</title>
        <authorList>
            <person name="Olmedo-Alvarez G."/>
        </authorList>
    </citation>
    <scope>NUCLEOTIDE SEQUENCE [LARGE SCALE GENOMIC DNA]</scope>
    <source>
        <strain evidence="3 4">CH88_3T</strain>
    </source>
</reference>
<gene>
    <name evidence="3" type="ORF">FZC74_07430</name>
</gene>
<evidence type="ECO:0000313" key="4">
    <source>
        <dbReference type="Proteomes" id="UP000323393"/>
    </source>
</evidence>
<dbReference type="InterPro" id="IPR013486">
    <property type="entry name" value="SpoIID/LytB"/>
</dbReference>
<dbReference type="NCBIfam" id="TIGR02669">
    <property type="entry name" value="SpoIID_LytB"/>
    <property type="match status" value="1"/>
</dbReference>
<dbReference type="GO" id="GO:0030435">
    <property type="term" value="P:sporulation resulting in formation of a cellular spore"/>
    <property type="evidence" value="ECO:0007669"/>
    <property type="project" value="InterPro"/>
</dbReference>
<evidence type="ECO:0000259" key="2">
    <source>
        <dbReference type="Pfam" id="PF08486"/>
    </source>
</evidence>
<evidence type="ECO:0000256" key="1">
    <source>
        <dbReference type="SAM" id="SignalP"/>
    </source>
</evidence>
<name>A0AA94WPR7_9BACI</name>
<dbReference type="GO" id="GO:0030288">
    <property type="term" value="C:outer membrane-bounded periplasmic space"/>
    <property type="evidence" value="ECO:0007669"/>
    <property type="project" value="TreeGrafter"/>
</dbReference>
<evidence type="ECO:0000313" key="3">
    <source>
        <dbReference type="EMBL" id="TYS59977.1"/>
    </source>
</evidence>
<accession>A0AA94WPR7</accession>
<dbReference type="Gene3D" id="3.40.50.12090">
    <property type="match status" value="2"/>
</dbReference>
<dbReference type="RefSeq" id="WP_148965454.1">
    <property type="nucleotide sequence ID" value="NZ_VTEU01000002.1"/>
</dbReference>
<dbReference type="InterPro" id="IPR013693">
    <property type="entry name" value="SpoIID/LytB_N"/>
</dbReference>
<sequence length="767" mass="84900">MKKWIVSLLVACLVFLPSLTQVEASSEASIPNEVSVKLKYHLKERKAIPFNFKGNYQLAGSGFELKQDRNYEVKLNGGVIELYENSKKIKSFNQTFEIKPVKYGKSNYIRLNGRPYLGSIHFTIENNYLVPVNKLPMEDYLKGVLPSEIYPSWHIEALKAQAVAARTYALKRVHQIITDDVGSQRYDGYIWWDESKYAKTNEAVNATKGQVLTYRGSLIDAVFSSNNGGYSEANKGAWPGGSQLDYLNAKADPYDPAFDWNLMLRSQQMEVESLDLEVPQEWWGTTQEIGVQNPLKFASTDEAKVINNVKNHIKKNTLALKEANIKIVGINDVAVSNSTTPGQRRTHGSYTIEYFVQNKDGSFVMETTNVDNEEKTRLKLHTFEQVNSPIAAMRGIFGINDFKSHFVTSISLKDGIYNIKGKGWGHGVGMSQYGAKAMADQGKAYTDILGFYYEGTTFSNYISDHINNSLRGSDRYETSAAIAKYGWNQGFQTVVIGRGDNPVDALTGSVLAKKYDAPLLLVKTNELPSSVKELLLTQTIHQIFVLGGHAAISDKTVSELSKYATQVTRIKGSDRYDTSVEVAANIDAGEEVILTSGSSTSPDALSVASHAALNQIPILFTKVDELPESVQKYLKDNNVKKVTIIGGKNAVSAEVEAKLSNLVGEVVKRVSGPDRYATSVAIVNEYNLDPRNLFFARGEQFIDALPGSVLAAKMDAPLLLTKKDTLPDVVSDYINENIHYVPSIHYFGGTGAISESTRSKIELDILK</sequence>
<dbReference type="PANTHER" id="PTHR30032:SF8">
    <property type="entry name" value="GERMINATION-SPECIFIC N-ACETYLMURAMOYL-L-ALANINE AMIDASE"/>
    <property type="match status" value="1"/>
</dbReference>
<organism evidence="3 4">
    <name type="scientific">Sutcliffiella horikoshii</name>
    <dbReference type="NCBI Taxonomy" id="79883"/>
    <lineage>
        <taxon>Bacteria</taxon>
        <taxon>Bacillati</taxon>
        <taxon>Bacillota</taxon>
        <taxon>Bacilli</taxon>
        <taxon>Bacillales</taxon>
        <taxon>Bacillaceae</taxon>
        <taxon>Sutcliffiella</taxon>
    </lineage>
</organism>
<protein>
    <submittedName>
        <fullName evidence="3">SpoIID/LytB domain-containing protein</fullName>
    </submittedName>
</protein>
<comment type="caution">
    <text evidence="3">The sequence shown here is derived from an EMBL/GenBank/DDBJ whole genome shotgun (WGS) entry which is preliminary data.</text>
</comment>
<keyword evidence="1" id="KW-0732">Signal</keyword>
<proteinExistence type="predicted"/>